<evidence type="ECO:0000313" key="4">
    <source>
        <dbReference type="Proteomes" id="UP000515152"/>
    </source>
</evidence>
<dbReference type="SMART" id="SM01361">
    <property type="entry name" value="A2M_recep"/>
    <property type="match status" value="1"/>
</dbReference>
<dbReference type="PANTHER" id="PTHR11412">
    <property type="entry name" value="MACROGLOBULIN / COMPLEMENT"/>
    <property type="match status" value="1"/>
</dbReference>
<dbReference type="RefSeq" id="XP_031436816.1">
    <property type="nucleotide sequence ID" value="XM_031580956.1"/>
</dbReference>
<protein>
    <submittedName>
        <fullName evidence="5">CD109 antigen-like</fullName>
    </submittedName>
</protein>
<evidence type="ECO:0000313" key="5">
    <source>
        <dbReference type="RefSeq" id="XP_031436816.1"/>
    </source>
</evidence>
<dbReference type="Proteomes" id="UP000515152">
    <property type="component" value="Chromosome 14"/>
</dbReference>
<dbReference type="OrthoDB" id="9998011at2759"/>
<reference evidence="5" key="1">
    <citation type="submission" date="2025-08" db="UniProtKB">
        <authorList>
            <consortium name="RefSeq"/>
        </authorList>
    </citation>
    <scope>IDENTIFICATION</scope>
</reference>
<keyword evidence="2" id="KW-0882">Thioester bond</keyword>
<name>A0A6P8GHJ3_CLUHA</name>
<dbReference type="InterPro" id="IPR050473">
    <property type="entry name" value="A2M/Complement_sys"/>
</dbReference>
<evidence type="ECO:0000256" key="1">
    <source>
        <dbReference type="ARBA" id="ARBA00022729"/>
    </source>
</evidence>
<dbReference type="GO" id="GO:0005615">
    <property type="term" value="C:extracellular space"/>
    <property type="evidence" value="ECO:0007669"/>
    <property type="project" value="TreeGrafter"/>
</dbReference>
<dbReference type="Gene3D" id="2.60.40.690">
    <property type="entry name" value="Alpha-macroglobulin, receptor-binding domain"/>
    <property type="match status" value="1"/>
</dbReference>
<keyword evidence="4" id="KW-1185">Reference proteome</keyword>
<accession>A0A6P8GHJ3</accession>
<feature type="domain" description="Alpha-macroglobulin receptor-binding" evidence="3">
    <location>
        <begin position="21"/>
        <end position="103"/>
    </location>
</feature>
<dbReference type="AlphaFoldDB" id="A0A6P8GHJ3"/>
<dbReference type="KEGG" id="char:116223614"/>
<evidence type="ECO:0000256" key="2">
    <source>
        <dbReference type="ARBA" id="ARBA00022966"/>
    </source>
</evidence>
<sequence length="107" mass="12162">MDHILLSICTKLSDSQSVERTGMAMLDVQILSGFMLRQSGVETDDLVKRVELLPGRAVLYLDSLGEAEKCVEIPLVRAFKVAHVQPALIQVFDYYEPRKHSHFQPEY</sequence>
<keyword evidence="1" id="KW-0732">Signal</keyword>
<dbReference type="SUPFAM" id="SSF49410">
    <property type="entry name" value="Alpha-macroglobulin receptor domain"/>
    <property type="match status" value="1"/>
</dbReference>
<evidence type="ECO:0000259" key="3">
    <source>
        <dbReference type="SMART" id="SM01361"/>
    </source>
</evidence>
<dbReference type="InterPro" id="IPR036595">
    <property type="entry name" value="A-macroglobulin_rcpt-bd_sf"/>
</dbReference>
<gene>
    <name evidence="5" type="primary">LOC116223614</name>
</gene>
<organism evidence="4 5">
    <name type="scientific">Clupea harengus</name>
    <name type="common">Atlantic herring</name>
    <dbReference type="NCBI Taxonomy" id="7950"/>
    <lineage>
        <taxon>Eukaryota</taxon>
        <taxon>Metazoa</taxon>
        <taxon>Chordata</taxon>
        <taxon>Craniata</taxon>
        <taxon>Vertebrata</taxon>
        <taxon>Euteleostomi</taxon>
        <taxon>Actinopterygii</taxon>
        <taxon>Neopterygii</taxon>
        <taxon>Teleostei</taxon>
        <taxon>Clupei</taxon>
        <taxon>Clupeiformes</taxon>
        <taxon>Clupeoidei</taxon>
        <taxon>Clupeidae</taxon>
        <taxon>Clupea</taxon>
    </lineage>
</organism>
<proteinExistence type="predicted"/>
<dbReference type="GeneID" id="116223614"/>
<dbReference type="InterPro" id="IPR009048">
    <property type="entry name" value="A-macroglobulin_rcpt-bd"/>
</dbReference>
<dbReference type="PANTHER" id="PTHR11412:SF136">
    <property type="entry name" value="CD109 ANTIGEN"/>
    <property type="match status" value="1"/>
</dbReference>
<dbReference type="Pfam" id="PF07677">
    <property type="entry name" value="A2M_recep"/>
    <property type="match status" value="1"/>
</dbReference>